<keyword evidence="3" id="KW-1185">Reference proteome</keyword>
<evidence type="ECO:0000313" key="3">
    <source>
        <dbReference type="Proteomes" id="UP000073816"/>
    </source>
</evidence>
<dbReference type="AlphaFoldDB" id="A0A142ESB2"/>
<dbReference type="InterPro" id="IPR029044">
    <property type="entry name" value="Nucleotide-diphossugar_trans"/>
</dbReference>
<dbReference type="OrthoDB" id="199095at2"/>
<dbReference type="RefSeq" id="WP_067549953.1">
    <property type="nucleotide sequence ID" value="NZ_CP012836.1"/>
</dbReference>
<dbReference type="Gene3D" id="3.90.550.10">
    <property type="entry name" value="Spore Coat Polysaccharide Biosynthesis Protein SpsA, Chain A"/>
    <property type="match status" value="1"/>
</dbReference>
<feature type="domain" description="Glycosyltransferase 2-like" evidence="1">
    <location>
        <begin position="18"/>
        <end position="174"/>
    </location>
</feature>
<sequence>MEYLGDSKPVNLKVPLVSVCVATFQHFKFIEKCLQSILQQKTSFDYEILIGEDVSTDGTRELCIHYAEKYPDFIRLFLRDSQEKKSRKGKWIGKFNHLGLYGAARGKYVCFCDGDDHWVNENKLQLQVNALEAYPEASICITNTWIEGDKTGYPPGLPDRFTVFSTQEMKRKNYLGHISSWMVRNEMKVFLANPVLKRSSFMDMLVFTFYRMRGCTIYLPEVTSCYVLNPSGIYRSNTSKQNHLHMIRINWLLFYYLHKDPVHFLRSLGYQLKRYLANN</sequence>
<dbReference type="STRING" id="1727163.AO498_16310"/>
<accession>A0A142ESB2</accession>
<dbReference type="GO" id="GO:0016758">
    <property type="term" value="F:hexosyltransferase activity"/>
    <property type="evidence" value="ECO:0007669"/>
    <property type="project" value="UniProtKB-ARBA"/>
</dbReference>
<dbReference type="EMBL" id="CP012836">
    <property type="protein sequence ID" value="AMQ58017.1"/>
    <property type="molecule type" value="Genomic_DNA"/>
</dbReference>
<dbReference type="SUPFAM" id="SSF53448">
    <property type="entry name" value="Nucleotide-diphospho-sugar transferases"/>
    <property type="match status" value="1"/>
</dbReference>
<evidence type="ECO:0000313" key="2">
    <source>
        <dbReference type="EMBL" id="AMQ58017.1"/>
    </source>
</evidence>
<name>A0A142ESB2_9BACT</name>
<organism evidence="2 3">
    <name type="scientific">Algoriphagus sanaruensis</name>
    <dbReference type="NCBI Taxonomy" id="1727163"/>
    <lineage>
        <taxon>Bacteria</taxon>
        <taxon>Pseudomonadati</taxon>
        <taxon>Bacteroidota</taxon>
        <taxon>Cytophagia</taxon>
        <taxon>Cytophagales</taxon>
        <taxon>Cyclobacteriaceae</taxon>
        <taxon>Algoriphagus</taxon>
    </lineage>
</organism>
<dbReference type="Proteomes" id="UP000073816">
    <property type="component" value="Chromosome"/>
</dbReference>
<proteinExistence type="predicted"/>
<gene>
    <name evidence="2" type="ORF">AO498_16310</name>
</gene>
<dbReference type="PATRIC" id="fig|1727163.4.peg.3424"/>
<dbReference type="Pfam" id="PF00535">
    <property type="entry name" value="Glycos_transf_2"/>
    <property type="match status" value="1"/>
</dbReference>
<dbReference type="InterPro" id="IPR001173">
    <property type="entry name" value="Glyco_trans_2-like"/>
</dbReference>
<dbReference type="KEGG" id="alm:AO498_16310"/>
<evidence type="ECO:0000259" key="1">
    <source>
        <dbReference type="Pfam" id="PF00535"/>
    </source>
</evidence>
<reference evidence="3" key="1">
    <citation type="submission" date="2015-09" db="EMBL/GenBank/DDBJ databases">
        <title>Complete sequence of Algoriphagus sp. M8-2.</title>
        <authorList>
            <person name="Shintani M."/>
        </authorList>
    </citation>
    <scope>NUCLEOTIDE SEQUENCE [LARGE SCALE GENOMIC DNA]</scope>
    <source>
        <strain evidence="3">M8-2</strain>
    </source>
</reference>
<dbReference type="PANTHER" id="PTHR22916">
    <property type="entry name" value="GLYCOSYLTRANSFERASE"/>
    <property type="match status" value="1"/>
</dbReference>
<protein>
    <recommendedName>
        <fullName evidence="1">Glycosyltransferase 2-like domain-containing protein</fullName>
    </recommendedName>
</protein>
<reference evidence="2 3" key="2">
    <citation type="journal article" date="2016" name="Genome Announc.">
        <title>Complete Genome Sequence of Algoriphagus sp. Strain M8-2, Isolated from a Brackish Lake.</title>
        <authorList>
            <person name="Muraguchi Y."/>
            <person name="Kushimoto K."/>
            <person name="Ohtsubo Y."/>
            <person name="Suzuki T."/>
            <person name="Dohra H."/>
            <person name="Kimbara K."/>
            <person name="Shintani M."/>
        </authorList>
    </citation>
    <scope>NUCLEOTIDE SEQUENCE [LARGE SCALE GENOMIC DNA]</scope>
    <source>
        <strain evidence="2 3">M8-2</strain>
    </source>
</reference>